<dbReference type="KEGG" id="pla:Plav_1258"/>
<keyword evidence="4 7" id="KW-0456">Lyase</keyword>
<dbReference type="InterPro" id="IPR019772">
    <property type="entry name" value="Ferrochelatase_AS"/>
</dbReference>
<dbReference type="SUPFAM" id="SSF53800">
    <property type="entry name" value="Chelatase"/>
    <property type="match status" value="1"/>
</dbReference>
<dbReference type="NCBIfam" id="TIGR00109">
    <property type="entry name" value="hemH"/>
    <property type="match status" value="1"/>
</dbReference>
<evidence type="ECO:0000313" key="10">
    <source>
        <dbReference type="Proteomes" id="UP000006377"/>
    </source>
</evidence>
<gene>
    <name evidence="7" type="primary">hemH</name>
    <name evidence="9" type="ordered locus">Plav_1258</name>
</gene>
<protein>
    <recommendedName>
        <fullName evidence="7 8">Ferrochelatase</fullName>
        <ecNumber evidence="7 8">4.98.1.1</ecNumber>
    </recommendedName>
    <alternativeName>
        <fullName evidence="7">Heme synthase</fullName>
    </alternativeName>
    <alternativeName>
        <fullName evidence="7">Protoheme ferro-lyase</fullName>
    </alternativeName>
</protein>
<evidence type="ECO:0000256" key="5">
    <source>
        <dbReference type="ARBA" id="ARBA00023244"/>
    </source>
</evidence>
<dbReference type="STRING" id="402881.Plav_1258"/>
<dbReference type="EMBL" id="CP000774">
    <property type="protein sequence ID" value="ABS62878.1"/>
    <property type="molecule type" value="Genomic_DNA"/>
</dbReference>
<keyword evidence="10" id="KW-1185">Reference proteome</keyword>
<reference evidence="9 10" key="1">
    <citation type="journal article" date="2011" name="Stand. Genomic Sci.">
        <title>Complete genome sequence of Parvibaculum lavamentivorans type strain (DS-1(T)).</title>
        <authorList>
            <person name="Schleheck D."/>
            <person name="Weiss M."/>
            <person name="Pitluck S."/>
            <person name="Bruce D."/>
            <person name="Land M.L."/>
            <person name="Han S."/>
            <person name="Saunders E."/>
            <person name="Tapia R."/>
            <person name="Detter C."/>
            <person name="Brettin T."/>
            <person name="Han J."/>
            <person name="Woyke T."/>
            <person name="Goodwin L."/>
            <person name="Pennacchio L."/>
            <person name="Nolan M."/>
            <person name="Cook A.M."/>
            <person name="Kjelleberg S."/>
            <person name="Thomas T."/>
        </authorList>
    </citation>
    <scope>NUCLEOTIDE SEQUENCE [LARGE SCALE GENOMIC DNA]</scope>
    <source>
        <strain evidence="10">DS-1 / DSM 13023 / NCIMB 13966</strain>
    </source>
</reference>
<dbReference type="AlphaFoldDB" id="A7HSJ5"/>
<accession>A7HSJ5</accession>
<evidence type="ECO:0000256" key="8">
    <source>
        <dbReference type="RuleBase" id="RU000607"/>
    </source>
</evidence>
<comment type="similarity">
    <text evidence="1 7 8">Belongs to the ferrochelatase family.</text>
</comment>
<evidence type="ECO:0000256" key="3">
    <source>
        <dbReference type="ARBA" id="ARBA00023133"/>
    </source>
</evidence>
<dbReference type="Pfam" id="PF00762">
    <property type="entry name" value="Ferrochelatase"/>
    <property type="match status" value="1"/>
</dbReference>
<dbReference type="PANTHER" id="PTHR11108">
    <property type="entry name" value="FERROCHELATASE"/>
    <property type="match status" value="1"/>
</dbReference>
<dbReference type="InterPro" id="IPR033644">
    <property type="entry name" value="Ferrochelatase_C"/>
</dbReference>
<dbReference type="GO" id="GO:0046872">
    <property type="term" value="F:metal ion binding"/>
    <property type="evidence" value="ECO:0007669"/>
    <property type="project" value="UniProtKB-KW"/>
</dbReference>
<organism evidence="9 10">
    <name type="scientific">Parvibaculum lavamentivorans (strain DS-1 / DSM 13023 / NCIMB 13966)</name>
    <dbReference type="NCBI Taxonomy" id="402881"/>
    <lineage>
        <taxon>Bacteria</taxon>
        <taxon>Pseudomonadati</taxon>
        <taxon>Pseudomonadota</taxon>
        <taxon>Alphaproteobacteria</taxon>
        <taxon>Hyphomicrobiales</taxon>
        <taxon>Parvibaculaceae</taxon>
        <taxon>Parvibaculum</taxon>
    </lineage>
</organism>
<keyword evidence="7 8" id="KW-0963">Cytoplasm</keyword>
<evidence type="ECO:0000256" key="6">
    <source>
        <dbReference type="ARBA" id="ARBA00024536"/>
    </source>
</evidence>
<evidence type="ECO:0000256" key="1">
    <source>
        <dbReference type="ARBA" id="ARBA00007718"/>
    </source>
</evidence>
<dbReference type="GO" id="GO:0006783">
    <property type="term" value="P:heme biosynthetic process"/>
    <property type="evidence" value="ECO:0007669"/>
    <property type="project" value="UniProtKB-UniRule"/>
</dbReference>
<dbReference type="InterPro" id="IPR001015">
    <property type="entry name" value="Ferrochelatase"/>
</dbReference>
<dbReference type="CDD" id="cd00419">
    <property type="entry name" value="Ferrochelatase_C"/>
    <property type="match status" value="1"/>
</dbReference>
<dbReference type="EC" id="4.98.1.1" evidence="7 8"/>
<comment type="catalytic activity">
    <reaction evidence="7 8">
        <text>heme b + 2 H(+) = protoporphyrin IX + Fe(2+)</text>
        <dbReference type="Rhea" id="RHEA:22584"/>
        <dbReference type="ChEBI" id="CHEBI:15378"/>
        <dbReference type="ChEBI" id="CHEBI:29033"/>
        <dbReference type="ChEBI" id="CHEBI:57306"/>
        <dbReference type="ChEBI" id="CHEBI:60344"/>
        <dbReference type="EC" id="4.98.1.1"/>
    </reaction>
</comment>
<comment type="function">
    <text evidence="7 8">Catalyzes the ferrous insertion into protoporphyrin IX.</text>
</comment>
<comment type="pathway">
    <text evidence="7 8">Porphyrin-containing compound metabolism; protoheme biosynthesis; protoheme from protoporphyrin-IX: step 1/1.</text>
</comment>
<keyword evidence="3 7" id="KW-0350">Heme biosynthesis</keyword>
<name>A7HSJ5_PARL1</name>
<keyword evidence="5 7" id="KW-0627">Porphyrin biosynthesis</keyword>
<dbReference type="CDD" id="cd03411">
    <property type="entry name" value="Ferrochelatase_N"/>
    <property type="match status" value="1"/>
</dbReference>
<keyword evidence="2 7" id="KW-0408">Iron</keyword>
<proteinExistence type="inferred from homology"/>
<evidence type="ECO:0000313" key="9">
    <source>
        <dbReference type="EMBL" id="ABS62878.1"/>
    </source>
</evidence>
<feature type="binding site" evidence="7">
    <location>
        <position position="197"/>
    </location>
    <ligand>
        <name>Fe(2+)</name>
        <dbReference type="ChEBI" id="CHEBI:29033"/>
    </ligand>
</feature>
<dbReference type="HAMAP" id="MF_00323">
    <property type="entry name" value="Ferrochelatase"/>
    <property type="match status" value="1"/>
</dbReference>
<dbReference type="PANTHER" id="PTHR11108:SF1">
    <property type="entry name" value="FERROCHELATASE, MITOCHONDRIAL"/>
    <property type="match status" value="1"/>
</dbReference>
<evidence type="ECO:0000256" key="7">
    <source>
        <dbReference type="HAMAP-Rule" id="MF_00323"/>
    </source>
</evidence>
<dbReference type="HOGENOM" id="CLU_018884_4_1_5"/>
<dbReference type="UniPathway" id="UPA00252">
    <property type="reaction ID" value="UER00325"/>
</dbReference>
<comment type="subcellular location">
    <subcellularLocation>
        <location evidence="7 8">Cytoplasm</location>
    </subcellularLocation>
</comment>
<dbReference type="Proteomes" id="UP000006377">
    <property type="component" value="Chromosome"/>
</dbReference>
<keyword evidence="7" id="KW-0479">Metal-binding</keyword>
<sequence>MARMTRKVAVVLFNLGGPDKPEAVEPFLFNLFIDPAIIRVPQPFRWLIAKLVSKRRAPVAKEIYAALGGGSPIVPLTRDQGQALEAALAGGESEFRSFIAMRYWHPFADEAAAAIKAWGADEIILLPLYPQYSTTTTESSFRDWERAAAKAGLSAPVKTVCCYPLAPGFIAAHVALLRDVIAKAGGTDGIRILFSAHGLPKKVIEAGDPYQAQVEQSCAALAAALGIEGLDWVTCYQSRVGPLEWIGPATDKEIIRAGSEGKSLIVVPIAFVSEHSETLVELDKEYGHLAKESGVPRYFRVPALGTEPHFIEALAGLVRAAQASDTILCPEEAAGHVCTARAGLKMAG</sequence>
<dbReference type="GO" id="GO:0005737">
    <property type="term" value="C:cytoplasm"/>
    <property type="evidence" value="ECO:0007669"/>
    <property type="project" value="UniProtKB-SubCell"/>
</dbReference>
<evidence type="ECO:0000256" key="2">
    <source>
        <dbReference type="ARBA" id="ARBA00023004"/>
    </source>
</evidence>
<comment type="catalytic activity">
    <reaction evidence="6">
        <text>Fe-coproporphyrin III + 2 H(+) = coproporphyrin III + Fe(2+)</text>
        <dbReference type="Rhea" id="RHEA:49572"/>
        <dbReference type="ChEBI" id="CHEBI:15378"/>
        <dbReference type="ChEBI" id="CHEBI:29033"/>
        <dbReference type="ChEBI" id="CHEBI:68438"/>
        <dbReference type="ChEBI" id="CHEBI:131725"/>
        <dbReference type="EC" id="4.99.1.9"/>
    </reaction>
    <physiologicalReaction direction="right-to-left" evidence="6">
        <dbReference type="Rhea" id="RHEA:49574"/>
    </physiologicalReaction>
</comment>
<feature type="binding site" evidence="7">
    <location>
        <position position="277"/>
    </location>
    <ligand>
        <name>Fe(2+)</name>
        <dbReference type="ChEBI" id="CHEBI:29033"/>
    </ligand>
</feature>
<evidence type="ECO:0000256" key="4">
    <source>
        <dbReference type="ARBA" id="ARBA00023239"/>
    </source>
</evidence>
<dbReference type="PROSITE" id="PS00534">
    <property type="entry name" value="FERROCHELATASE"/>
    <property type="match status" value="1"/>
</dbReference>
<dbReference type="GO" id="GO:0004325">
    <property type="term" value="F:ferrochelatase activity"/>
    <property type="evidence" value="ECO:0007669"/>
    <property type="project" value="UniProtKB-UniRule"/>
</dbReference>
<dbReference type="InterPro" id="IPR033659">
    <property type="entry name" value="Ferrochelatase_N"/>
</dbReference>
<dbReference type="Gene3D" id="3.40.50.1400">
    <property type="match status" value="2"/>
</dbReference>
<dbReference type="eggNOG" id="COG0276">
    <property type="taxonomic scope" value="Bacteria"/>
</dbReference>